<evidence type="ECO:0000259" key="8">
    <source>
        <dbReference type="PROSITE" id="PS51294"/>
    </source>
</evidence>
<dbReference type="PANTHER" id="PTHR47997:SF19">
    <property type="entry name" value="MYB TRANSCRIPTION FACTOR"/>
    <property type="match status" value="1"/>
</dbReference>
<dbReference type="InterPro" id="IPR051953">
    <property type="entry name" value="Plant_SW-associated_TFs"/>
</dbReference>
<evidence type="ECO:0000256" key="4">
    <source>
        <dbReference type="ARBA" id="ARBA00023125"/>
    </source>
</evidence>
<evidence type="ECO:0000256" key="3">
    <source>
        <dbReference type="ARBA" id="ARBA00023015"/>
    </source>
</evidence>
<keyword evidence="4" id="KW-0238">DNA-binding</keyword>
<feature type="domain" description="HTH myb-type" evidence="8">
    <location>
        <begin position="62"/>
        <end position="116"/>
    </location>
</feature>
<sequence>MLPRSSGPRKRLRRGMWSPEEDVKLMNHISKYGHGCWSYVPKLAGIDRGGKSCRLRWLNYLRPDLKRGAFSPGEEHLIARLHSILGNRWSEIAARLPGRTDNDVKNFWHSVIKKKLRRSGIDPTTHKPATEGSSNHVAAVTTIAAKLTAQFSEAGLILSSAGQHHLAHVPPQAAAESYMYVQSSSTDDGASAGAHASLVVHGCSSNISIAPLGYTQTGDISGCLEFDTDALHCGPEPSGIVHLPVTPVVSSSSSAVRSIAAVSSAGTNGTGATTEQCNDHQLWLESGWMDTFTDMTAEDYGASAGAMFDDFKWSDASYQLRS</sequence>
<dbReference type="FunFam" id="1.10.10.60:FF:000158">
    <property type="entry name" value="MYB transcription factor"/>
    <property type="match status" value="1"/>
</dbReference>
<keyword evidence="2" id="KW-0677">Repeat</keyword>
<proteinExistence type="predicted"/>
<feature type="domain" description="Myb-like" evidence="7">
    <location>
        <begin position="62"/>
        <end position="112"/>
    </location>
</feature>
<comment type="caution">
    <text evidence="9">The sequence shown here is derived from an EMBL/GenBank/DDBJ whole genome shotgun (WGS) entry which is preliminary data.</text>
</comment>
<dbReference type="GO" id="GO:0005634">
    <property type="term" value="C:nucleus"/>
    <property type="evidence" value="ECO:0007669"/>
    <property type="project" value="UniProtKB-SubCell"/>
</dbReference>
<protein>
    <submittedName>
        <fullName evidence="9">Uncharacterized protein</fullName>
    </submittedName>
</protein>
<keyword evidence="5" id="KW-0804">Transcription</keyword>
<dbReference type="Gene3D" id="1.10.10.60">
    <property type="entry name" value="Homeodomain-like"/>
    <property type="match status" value="2"/>
</dbReference>
<accession>A0AAD8WH75</accession>
<dbReference type="InterPro" id="IPR017930">
    <property type="entry name" value="Myb_dom"/>
</dbReference>
<evidence type="ECO:0000259" key="7">
    <source>
        <dbReference type="PROSITE" id="PS50090"/>
    </source>
</evidence>
<dbReference type="PROSITE" id="PS51294">
    <property type="entry name" value="HTH_MYB"/>
    <property type="match status" value="2"/>
</dbReference>
<evidence type="ECO:0000256" key="1">
    <source>
        <dbReference type="ARBA" id="ARBA00004123"/>
    </source>
</evidence>
<dbReference type="SMART" id="SM00717">
    <property type="entry name" value="SANT"/>
    <property type="match status" value="2"/>
</dbReference>
<comment type="subcellular location">
    <subcellularLocation>
        <location evidence="1">Nucleus</location>
    </subcellularLocation>
</comment>
<dbReference type="GO" id="GO:0000976">
    <property type="term" value="F:transcription cis-regulatory region binding"/>
    <property type="evidence" value="ECO:0007669"/>
    <property type="project" value="UniProtKB-ARBA"/>
</dbReference>
<dbReference type="FunFam" id="1.10.10.60:FF:000394">
    <property type="entry name" value="MYB transcription factor"/>
    <property type="match status" value="1"/>
</dbReference>
<dbReference type="Pfam" id="PF00249">
    <property type="entry name" value="Myb_DNA-binding"/>
    <property type="match status" value="2"/>
</dbReference>
<dbReference type="EMBL" id="JAUUTY010000004">
    <property type="protein sequence ID" value="KAK1654047.1"/>
    <property type="molecule type" value="Genomic_DNA"/>
</dbReference>
<dbReference type="AlphaFoldDB" id="A0AAD8WH75"/>
<reference evidence="9" key="1">
    <citation type="submission" date="2023-07" db="EMBL/GenBank/DDBJ databases">
        <title>A chromosome-level genome assembly of Lolium multiflorum.</title>
        <authorList>
            <person name="Chen Y."/>
            <person name="Copetti D."/>
            <person name="Kolliker R."/>
            <person name="Studer B."/>
        </authorList>
    </citation>
    <scope>NUCLEOTIDE SEQUENCE</scope>
    <source>
        <strain evidence="9">02402/16</strain>
        <tissue evidence="9">Leaf</tissue>
    </source>
</reference>
<keyword evidence="10" id="KW-1185">Reference proteome</keyword>
<dbReference type="PROSITE" id="PS50090">
    <property type="entry name" value="MYB_LIKE"/>
    <property type="match status" value="2"/>
</dbReference>
<evidence type="ECO:0000256" key="2">
    <source>
        <dbReference type="ARBA" id="ARBA00022737"/>
    </source>
</evidence>
<evidence type="ECO:0000313" key="10">
    <source>
        <dbReference type="Proteomes" id="UP001231189"/>
    </source>
</evidence>
<dbReference type="Proteomes" id="UP001231189">
    <property type="component" value="Unassembled WGS sequence"/>
</dbReference>
<evidence type="ECO:0000313" key="9">
    <source>
        <dbReference type="EMBL" id="KAK1654047.1"/>
    </source>
</evidence>
<keyword evidence="6" id="KW-0539">Nucleus</keyword>
<dbReference type="InterPro" id="IPR009057">
    <property type="entry name" value="Homeodomain-like_sf"/>
</dbReference>
<dbReference type="InterPro" id="IPR001005">
    <property type="entry name" value="SANT/Myb"/>
</dbReference>
<feature type="domain" description="Myb-like" evidence="7">
    <location>
        <begin position="9"/>
        <end position="61"/>
    </location>
</feature>
<name>A0AAD8WH75_LOLMU</name>
<feature type="domain" description="HTH myb-type" evidence="8">
    <location>
        <begin position="9"/>
        <end position="61"/>
    </location>
</feature>
<evidence type="ECO:0000256" key="6">
    <source>
        <dbReference type="ARBA" id="ARBA00023242"/>
    </source>
</evidence>
<keyword evidence="3" id="KW-0805">Transcription regulation</keyword>
<dbReference type="PANTHER" id="PTHR47997">
    <property type="entry name" value="MYB DOMAIN PROTEIN 55"/>
    <property type="match status" value="1"/>
</dbReference>
<gene>
    <name evidence="9" type="ORF">QYE76_071852</name>
</gene>
<dbReference type="SUPFAM" id="SSF46689">
    <property type="entry name" value="Homeodomain-like"/>
    <property type="match status" value="1"/>
</dbReference>
<dbReference type="CDD" id="cd00167">
    <property type="entry name" value="SANT"/>
    <property type="match status" value="2"/>
</dbReference>
<evidence type="ECO:0000256" key="5">
    <source>
        <dbReference type="ARBA" id="ARBA00023163"/>
    </source>
</evidence>
<organism evidence="9 10">
    <name type="scientific">Lolium multiflorum</name>
    <name type="common">Italian ryegrass</name>
    <name type="synonym">Lolium perenne subsp. multiflorum</name>
    <dbReference type="NCBI Taxonomy" id="4521"/>
    <lineage>
        <taxon>Eukaryota</taxon>
        <taxon>Viridiplantae</taxon>
        <taxon>Streptophyta</taxon>
        <taxon>Embryophyta</taxon>
        <taxon>Tracheophyta</taxon>
        <taxon>Spermatophyta</taxon>
        <taxon>Magnoliopsida</taxon>
        <taxon>Liliopsida</taxon>
        <taxon>Poales</taxon>
        <taxon>Poaceae</taxon>
        <taxon>BOP clade</taxon>
        <taxon>Pooideae</taxon>
        <taxon>Poodae</taxon>
        <taxon>Poeae</taxon>
        <taxon>Poeae Chloroplast Group 2 (Poeae type)</taxon>
        <taxon>Loliodinae</taxon>
        <taxon>Loliinae</taxon>
        <taxon>Lolium</taxon>
    </lineage>
</organism>